<dbReference type="Pfam" id="PF01814">
    <property type="entry name" value="Hemerythrin"/>
    <property type="match status" value="1"/>
</dbReference>
<reference evidence="3 4" key="1">
    <citation type="journal article" date="2024" name="Front Chem Biol">
        <title>Unveiling the potential of Daldinia eschscholtzii MFLUCC 19-0629 through bioactivity and bioinformatics studies for enhanced sustainable agriculture production.</title>
        <authorList>
            <person name="Brooks S."/>
            <person name="Weaver J.A."/>
            <person name="Klomchit A."/>
            <person name="Alharthi S.A."/>
            <person name="Onlamun T."/>
            <person name="Nurani R."/>
            <person name="Vong T.K."/>
            <person name="Alberti F."/>
            <person name="Greco C."/>
        </authorList>
    </citation>
    <scope>NUCLEOTIDE SEQUENCE [LARGE SCALE GENOMIC DNA]</scope>
    <source>
        <strain evidence="3">MFLUCC 19-0629</strain>
    </source>
</reference>
<dbReference type="Proteomes" id="UP001369815">
    <property type="component" value="Unassembled WGS sequence"/>
</dbReference>
<sequence length="260" mass="29541">MLRQSIRSARLKSSKAWQPSTPIVSATFVRPYADKILSNSLMGSKSHNQKTTDNRSPNDPTQTLTQADSISAVIKQDHRQIEKYYDKVVNSSDHDTQRRYQNAFVWELARHAIAEELVVYPSMETGLNNGKEIADKDRAEHQVTKEALYKFQNMTPGDKDFIPTLEALMKDLKMHIKEEEEHDLVKLEEALLPTRSKDLAQQFEMTKAFTPTRSHPSTPNKPPYETAIGLMTAPLDKLRDMFRAWPNEPGPKPPSGGPAR</sequence>
<dbReference type="PANTHER" id="PTHR35585">
    <property type="entry name" value="HHE DOMAIN PROTEIN (AFU_ORTHOLOGUE AFUA_4G00730)"/>
    <property type="match status" value="1"/>
</dbReference>
<evidence type="ECO:0000313" key="4">
    <source>
        <dbReference type="Proteomes" id="UP001369815"/>
    </source>
</evidence>
<evidence type="ECO:0000313" key="3">
    <source>
        <dbReference type="EMBL" id="KAK6952106.1"/>
    </source>
</evidence>
<evidence type="ECO:0000259" key="2">
    <source>
        <dbReference type="Pfam" id="PF01814"/>
    </source>
</evidence>
<feature type="domain" description="Hemerythrin-like" evidence="2">
    <location>
        <begin position="71"/>
        <end position="182"/>
    </location>
</feature>
<dbReference type="InterPro" id="IPR012312">
    <property type="entry name" value="Hemerythrin-like"/>
</dbReference>
<feature type="region of interest" description="Disordered" evidence="1">
    <location>
        <begin position="41"/>
        <end position="64"/>
    </location>
</feature>
<gene>
    <name evidence="3" type="ORF">Daesc_006637</name>
</gene>
<keyword evidence="4" id="KW-1185">Reference proteome</keyword>
<dbReference type="AlphaFoldDB" id="A0AAX6MI27"/>
<dbReference type="PANTHER" id="PTHR35585:SF1">
    <property type="entry name" value="HHE DOMAIN PROTEIN (AFU_ORTHOLOGUE AFUA_4G00730)"/>
    <property type="match status" value="1"/>
</dbReference>
<dbReference type="EMBL" id="JBANMG010000006">
    <property type="protein sequence ID" value="KAK6952106.1"/>
    <property type="molecule type" value="Genomic_DNA"/>
</dbReference>
<evidence type="ECO:0000256" key="1">
    <source>
        <dbReference type="SAM" id="MobiDB-lite"/>
    </source>
</evidence>
<accession>A0AAX6MI27</accession>
<comment type="caution">
    <text evidence="3">The sequence shown here is derived from an EMBL/GenBank/DDBJ whole genome shotgun (WGS) entry which is preliminary data.</text>
</comment>
<dbReference type="Gene3D" id="1.20.120.520">
    <property type="entry name" value="nmb1532 protein domain like"/>
    <property type="match status" value="1"/>
</dbReference>
<organism evidence="3 4">
    <name type="scientific">Daldinia eschscholtzii</name>
    <dbReference type="NCBI Taxonomy" id="292717"/>
    <lineage>
        <taxon>Eukaryota</taxon>
        <taxon>Fungi</taxon>
        <taxon>Dikarya</taxon>
        <taxon>Ascomycota</taxon>
        <taxon>Pezizomycotina</taxon>
        <taxon>Sordariomycetes</taxon>
        <taxon>Xylariomycetidae</taxon>
        <taxon>Xylariales</taxon>
        <taxon>Hypoxylaceae</taxon>
        <taxon>Daldinia</taxon>
    </lineage>
</organism>
<name>A0AAX6MI27_9PEZI</name>
<protein>
    <recommendedName>
        <fullName evidence="2">Hemerythrin-like domain-containing protein</fullName>
    </recommendedName>
</protein>
<proteinExistence type="predicted"/>